<comment type="caution">
    <text evidence="1">The sequence shown here is derived from an EMBL/GenBank/DDBJ whole genome shotgun (WGS) entry which is preliminary data.</text>
</comment>
<proteinExistence type="predicted"/>
<name>A0A7C3C1V2_9PROT</name>
<dbReference type="EMBL" id="DRMN01000373">
    <property type="protein sequence ID" value="HFB55402.1"/>
    <property type="molecule type" value="Genomic_DNA"/>
</dbReference>
<dbReference type="Proteomes" id="UP000886042">
    <property type="component" value="Unassembled WGS sequence"/>
</dbReference>
<gene>
    <name evidence="1" type="ORF">ENJ46_05705</name>
</gene>
<feature type="non-terminal residue" evidence="1">
    <location>
        <position position="103"/>
    </location>
</feature>
<evidence type="ECO:0000313" key="1">
    <source>
        <dbReference type="EMBL" id="HFB55402.1"/>
    </source>
</evidence>
<organism evidence="1">
    <name type="scientific">Hellea balneolensis</name>
    <dbReference type="NCBI Taxonomy" id="287478"/>
    <lineage>
        <taxon>Bacteria</taxon>
        <taxon>Pseudomonadati</taxon>
        <taxon>Pseudomonadota</taxon>
        <taxon>Alphaproteobacteria</taxon>
        <taxon>Maricaulales</taxon>
        <taxon>Robiginitomaculaceae</taxon>
        <taxon>Hellea</taxon>
    </lineage>
</organism>
<sequence>MSNSVIQAQETPHSDTPRERVIGDVLPQAAQPLAAIVPLEAKKIAAKIPKKSQKPDQALHSDKSFQNEQLAPFYVNGAEYLDIRYKNPEQGAQDVLVLDYKLS</sequence>
<protein>
    <submittedName>
        <fullName evidence="1">Uncharacterized protein</fullName>
    </submittedName>
</protein>
<reference evidence="1" key="1">
    <citation type="journal article" date="2020" name="mSystems">
        <title>Genome- and Community-Level Interaction Insights into Carbon Utilization and Element Cycling Functions of Hydrothermarchaeota in Hydrothermal Sediment.</title>
        <authorList>
            <person name="Zhou Z."/>
            <person name="Liu Y."/>
            <person name="Xu W."/>
            <person name="Pan J."/>
            <person name="Luo Z.H."/>
            <person name="Li M."/>
        </authorList>
    </citation>
    <scope>NUCLEOTIDE SEQUENCE [LARGE SCALE GENOMIC DNA]</scope>
    <source>
        <strain evidence="1">HyVt-489</strain>
    </source>
</reference>
<accession>A0A7C3C1V2</accession>
<dbReference type="AlphaFoldDB" id="A0A7C3C1V2"/>